<accession>A0A0A9GXZ0</accession>
<evidence type="ECO:0000313" key="1">
    <source>
        <dbReference type="EMBL" id="JAE27451.1"/>
    </source>
</evidence>
<dbReference type="AlphaFoldDB" id="A0A0A9GXZ0"/>
<protein>
    <submittedName>
        <fullName evidence="1">Uncharacterized protein</fullName>
    </submittedName>
</protein>
<dbReference type="EMBL" id="GBRH01170445">
    <property type="protein sequence ID" value="JAE27451.1"/>
    <property type="molecule type" value="Transcribed_RNA"/>
</dbReference>
<organism evidence="1">
    <name type="scientific">Arundo donax</name>
    <name type="common">Giant reed</name>
    <name type="synonym">Donax arundinaceus</name>
    <dbReference type="NCBI Taxonomy" id="35708"/>
    <lineage>
        <taxon>Eukaryota</taxon>
        <taxon>Viridiplantae</taxon>
        <taxon>Streptophyta</taxon>
        <taxon>Embryophyta</taxon>
        <taxon>Tracheophyta</taxon>
        <taxon>Spermatophyta</taxon>
        <taxon>Magnoliopsida</taxon>
        <taxon>Liliopsida</taxon>
        <taxon>Poales</taxon>
        <taxon>Poaceae</taxon>
        <taxon>PACMAD clade</taxon>
        <taxon>Arundinoideae</taxon>
        <taxon>Arundineae</taxon>
        <taxon>Arundo</taxon>
    </lineage>
</organism>
<sequence>MVSPVARCCRSTCSSRRGSWSCSRHGGCTGRSLGWRTYFHSLRLSWATPAVSHGGLVRVRRAWMGLQGRYWRIRRRWGMCIWS</sequence>
<reference evidence="1" key="2">
    <citation type="journal article" date="2015" name="Data Brief">
        <title>Shoot transcriptome of the giant reed, Arundo donax.</title>
        <authorList>
            <person name="Barrero R.A."/>
            <person name="Guerrero F.D."/>
            <person name="Moolhuijzen P."/>
            <person name="Goolsby J.A."/>
            <person name="Tidwell J."/>
            <person name="Bellgard S.E."/>
            <person name="Bellgard M.I."/>
        </authorList>
    </citation>
    <scope>NUCLEOTIDE SEQUENCE</scope>
    <source>
        <tissue evidence="1">Shoot tissue taken approximately 20 cm above the soil surface</tissue>
    </source>
</reference>
<name>A0A0A9GXZ0_ARUDO</name>
<proteinExistence type="predicted"/>
<reference evidence="1" key="1">
    <citation type="submission" date="2014-09" db="EMBL/GenBank/DDBJ databases">
        <authorList>
            <person name="Magalhaes I.L.F."/>
            <person name="Oliveira U."/>
            <person name="Santos F.R."/>
            <person name="Vidigal T.H.D.A."/>
            <person name="Brescovit A.D."/>
            <person name="Santos A.J."/>
        </authorList>
    </citation>
    <scope>NUCLEOTIDE SEQUENCE</scope>
    <source>
        <tissue evidence="1">Shoot tissue taken approximately 20 cm above the soil surface</tissue>
    </source>
</reference>